<evidence type="ECO:0000256" key="9">
    <source>
        <dbReference type="SAM" id="Coils"/>
    </source>
</evidence>
<dbReference type="SUPFAM" id="SSF52172">
    <property type="entry name" value="CheY-like"/>
    <property type="match status" value="2"/>
</dbReference>
<dbReference type="InterPro" id="IPR003661">
    <property type="entry name" value="HisK_dim/P_dom"/>
</dbReference>
<dbReference type="RefSeq" id="WP_093254368.1">
    <property type="nucleotide sequence ID" value="NZ_FNQM01000009.1"/>
</dbReference>
<dbReference type="PROSITE" id="PS50885">
    <property type="entry name" value="HAMP"/>
    <property type="match status" value="1"/>
</dbReference>
<dbReference type="PANTHER" id="PTHR45339:SF1">
    <property type="entry name" value="HYBRID SIGNAL TRANSDUCTION HISTIDINE KINASE J"/>
    <property type="match status" value="1"/>
</dbReference>
<dbReference type="PROSITE" id="PS50110">
    <property type="entry name" value="RESPONSE_REGULATORY"/>
    <property type="match status" value="1"/>
</dbReference>
<dbReference type="GO" id="GO:0016020">
    <property type="term" value="C:membrane"/>
    <property type="evidence" value="ECO:0007669"/>
    <property type="project" value="UniProtKB-SubCell"/>
</dbReference>
<dbReference type="Pfam" id="PF00512">
    <property type="entry name" value="HisKA"/>
    <property type="match status" value="1"/>
</dbReference>
<dbReference type="InterPro" id="IPR036890">
    <property type="entry name" value="HATPase_C_sf"/>
</dbReference>
<evidence type="ECO:0000256" key="2">
    <source>
        <dbReference type="ARBA" id="ARBA00004370"/>
    </source>
</evidence>
<comment type="catalytic activity">
    <reaction evidence="1">
        <text>ATP + protein L-histidine = ADP + protein N-phospho-L-histidine.</text>
        <dbReference type="EC" id="2.7.13.3"/>
    </reaction>
</comment>
<dbReference type="Gene3D" id="3.30.450.20">
    <property type="entry name" value="PAS domain"/>
    <property type="match status" value="1"/>
</dbReference>
<dbReference type="PROSITE" id="PS50109">
    <property type="entry name" value="HIS_KIN"/>
    <property type="match status" value="1"/>
</dbReference>
<dbReference type="PRINTS" id="PR00344">
    <property type="entry name" value="BCTRLSENSOR"/>
</dbReference>
<evidence type="ECO:0000256" key="10">
    <source>
        <dbReference type="SAM" id="Phobius"/>
    </source>
</evidence>
<keyword evidence="10" id="KW-0812">Transmembrane</keyword>
<dbReference type="PROSITE" id="PS50112">
    <property type="entry name" value="PAS"/>
    <property type="match status" value="1"/>
</dbReference>
<dbReference type="Pfam" id="PF02518">
    <property type="entry name" value="HATPase_c"/>
    <property type="match status" value="1"/>
</dbReference>
<dbReference type="Pfam" id="PF00072">
    <property type="entry name" value="Response_reg"/>
    <property type="match status" value="1"/>
</dbReference>
<dbReference type="Gene3D" id="3.40.50.2300">
    <property type="match status" value="1"/>
</dbReference>
<dbReference type="InterPro" id="IPR005467">
    <property type="entry name" value="His_kinase_dom"/>
</dbReference>
<organism evidence="15 16">
    <name type="scientific">Rubrimonas cliftonensis</name>
    <dbReference type="NCBI Taxonomy" id="89524"/>
    <lineage>
        <taxon>Bacteria</taxon>
        <taxon>Pseudomonadati</taxon>
        <taxon>Pseudomonadota</taxon>
        <taxon>Alphaproteobacteria</taxon>
        <taxon>Rhodobacterales</taxon>
        <taxon>Paracoccaceae</taxon>
        <taxon>Rubrimonas</taxon>
    </lineage>
</organism>
<keyword evidence="10" id="KW-1133">Transmembrane helix</keyword>
<feature type="domain" description="PAS" evidence="13">
    <location>
        <begin position="261"/>
        <end position="306"/>
    </location>
</feature>
<dbReference type="EMBL" id="FNQM01000009">
    <property type="protein sequence ID" value="SEA67325.1"/>
    <property type="molecule type" value="Genomic_DNA"/>
</dbReference>
<dbReference type="STRING" id="89524.SAMN05444370_10925"/>
<evidence type="ECO:0000256" key="5">
    <source>
        <dbReference type="ARBA" id="ARBA00022679"/>
    </source>
</evidence>
<dbReference type="InterPro" id="IPR001789">
    <property type="entry name" value="Sig_transdc_resp-reg_receiver"/>
</dbReference>
<evidence type="ECO:0000259" key="12">
    <source>
        <dbReference type="PROSITE" id="PS50110"/>
    </source>
</evidence>
<proteinExistence type="predicted"/>
<keyword evidence="7" id="KW-0902">Two-component regulatory system</keyword>
<dbReference type="Proteomes" id="UP000198703">
    <property type="component" value="Unassembled WGS sequence"/>
</dbReference>
<keyword evidence="4" id="KW-0597">Phosphoprotein</keyword>
<dbReference type="InterPro" id="IPR000014">
    <property type="entry name" value="PAS"/>
</dbReference>
<dbReference type="OrthoDB" id="9801651at2"/>
<evidence type="ECO:0000259" key="14">
    <source>
        <dbReference type="PROSITE" id="PS50885"/>
    </source>
</evidence>
<evidence type="ECO:0000256" key="3">
    <source>
        <dbReference type="ARBA" id="ARBA00012438"/>
    </source>
</evidence>
<keyword evidence="10" id="KW-0472">Membrane</keyword>
<evidence type="ECO:0000313" key="16">
    <source>
        <dbReference type="Proteomes" id="UP000198703"/>
    </source>
</evidence>
<dbReference type="AlphaFoldDB" id="A0A1H4D3K1"/>
<dbReference type="SMART" id="SM00388">
    <property type="entry name" value="HisKA"/>
    <property type="match status" value="1"/>
</dbReference>
<keyword evidence="16" id="KW-1185">Reference proteome</keyword>
<comment type="caution">
    <text evidence="8">Lacks conserved residue(s) required for the propagation of feature annotation.</text>
</comment>
<dbReference type="CDD" id="cd00082">
    <property type="entry name" value="HisKA"/>
    <property type="match status" value="1"/>
</dbReference>
<dbReference type="SUPFAM" id="SSF55785">
    <property type="entry name" value="PYP-like sensor domain (PAS domain)"/>
    <property type="match status" value="1"/>
</dbReference>
<dbReference type="CDD" id="cd17546">
    <property type="entry name" value="REC_hyHK_CKI1_RcsC-like"/>
    <property type="match status" value="1"/>
</dbReference>
<feature type="domain" description="Histidine kinase" evidence="11">
    <location>
        <begin position="395"/>
        <end position="614"/>
    </location>
</feature>
<keyword evidence="5" id="KW-0808">Transferase</keyword>
<dbReference type="Gene3D" id="3.30.565.10">
    <property type="entry name" value="Histidine kinase-like ATPase, C-terminal domain"/>
    <property type="match status" value="1"/>
</dbReference>
<dbReference type="SUPFAM" id="SSF47384">
    <property type="entry name" value="Homodimeric domain of signal transducing histidine kinase"/>
    <property type="match status" value="1"/>
</dbReference>
<evidence type="ECO:0000256" key="4">
    <source>
        <dbReference type="ARBA" id="ARBA00022553"/>
    </source>
</evidence>
<dbReference type="GO" id="GO:0000155">
    <property type="term" value="F:phosphorelay sensor kinase activity"/>
    <property type="evidence" value="ECO:0007669"/>
    <property type="project" value="InterPro"/>
</dbReference>
<dbReference type="Gene3D" id="6.10.340.10">
    <property type="match status" value="1"/>
</dbReference>
<dbReference type="InterPro" id="IPR035965">
    <property type="entry name" value="PAS-like_dom_sf"/>
</dbReference>
<evidence type="ECO:0000259" key="11">
    <source>
        <dbReference type="PROSITE" id="PS50109"/>
    </source>
</evidence>
<evidence type="ECO:0000256" key="6">
    <source>
        <dbReference type="ARBA" id="ARBA00022777"/>
    </source>
</evidence>
<dbReference type="SMART" id="SM00448">
    <property type="entry name" value="REC"/>
    <property type="match status" value="1"/>
</dbReference>
<dbReference type="SMART" id="SM00387">
    <property type="entry name" value="HATPase_c"/>
    <property type="match status" value="1"/>
</dbReference>
<reference evidence="15 16" key="1">
    <citation type="submission" date="2016-10" db="EMBL/GenBank/DDBJ databases">
        <authorList>
            <person name="de Groot N.N."/>
        </authorList>
    </citation>
    <scope>NUCLEOTIDE SEQUENCE [LARGE SCALE GENOMIC DNA]</scope>
    <source>
        <strain evidence="15 16">DSM 15345</strain>
    </source>
</reference>
<feature type="transmembrane region" description="Helical" evidence="10">
    <location>
        <begin position="188"/>
        <end position="210"/>
    </location>
</feature>
<feature type="transmembrane region" description="Helical" evidence="10">
    <location>
        <begin position="6"/>
        <end position="31"/>
    </location>
</feature>
<dbReference type="InterPro" id="IPR036097">
    <property type="entry name" value="HisK_dim/P_sf"/>
</dbReference>
<evidence type="ECO:0000259" key="13">
    <source>
        <dbReference type="PROSITE" id="PS50112"/>
    </source>
</evidence>
<gene>
    <name evidence="15" type="ORF">SAMN05444370_10925</name>
</gene>
<dbReference type="EC" id="2.7.13.3" evidence="3"/>
<comment type="subcellular location">
    <subcellularLocation>
        <location evidence="2">Membrane</location>
    </subcellularLocation>
</comment>
<keyword evidence="6 15" id="KW-0418">Kinase</keyword>
<name>A0A1H4D3K1_9RHOB</name>
<dbReference type="SUPFAM" id="SSF55874">
    <property type="entry name" value="ATPase domain of HSP90 chaperone/DNA topoisomerase II/histidine kinase"/>
    <property type="match status" value="1"/>
</dbReference>
<feature type="domain" description="Response regulatory" evidence="12">
    <location>
        <begin position="781"/>
        <end position="900"/>
    </location>
</feature>
<evidence type="ECO:0000256" key="7">
    <source>
        <dbReference type="ARBA" id="ARBA00023012"/>
    </source>
</evidence>
<keyword evidence="9" id="KW-0175">Coiled coil</keyword>
<evidence type="ECO:0000256" key="1">
    <source>
        <dbReference type="ARBA" id="ARBA00000085"/>
    </source>
</evidence>
<dbReference type="Gene3D" id="1.10.287.130">
    <property type="match status" value="1"/>
</dbReference>
<dbReference type="CDD" id="cd00130">
    <property type="entry name" value="PAS"/>
    <property type="match status" value="1"/>
</dbReference>
<accession>A0A1H4D3K1</accession>
<feature type="domain" description="HAMP" evidence="14">
    <location>
        <begin position="212"/>
        <end position="263"/>
    </location>
</feature>
<evidence type="ECO:0000256" key="8">
    <source>
        <dbReference type="PROSITE-ProRule" id="PRU00169"/>
    </source>
</evidence>
<dbReference type="InterPro" id="IPR003594">
    <property type="entry name" value="HATPase_dom"/>
</dbReference>
<dbReference type="InterPro" id="IPR004358">
    <property type="entry name" value="Sig_transdc_His_kin-like_C"/>
</dbReference>
<dbReference type="InterPro" id="IPR003660">
    <property type="entry name" value="HAMP_dom"/>
</dbReference>
<feature type="coiled-coil region" evidence="9">
    <location>
        <begin position="225"/>
        <end position="264"/>
    </location>
</feature>
<protein>
    <recommendedName>
        <fullName evidence="3">histidine kinase</fullName>
        <ecNumber evidence="3">2.7.13.3</ecNumber>
    </recommendedName>
</protein>
<dbReference type="PANTHER" id="PTHR45339">
    <property type="entry name" value="HYBRID SIGNAL TRANSDUCTION HISTIDINE KINASE J"/>
    <property type="match status" value="1"/>
</dbReference>
<sequence length="924" mass="96052">MLSRRFSIQFGATAAVCVALAVVAALTLLGWRVESISDDLRGAFDHTIEDTLRSDAEIVLETLVETSATGLLDYDAQALSRVAALGAGMAPGVRVRIFDHQGRLMADSGGGRVGTANAAPEALRGLGAGDALQRWRDDDSYASGRAVCVGGACLGAVEVTVRRAQIKDAQERLEEDFSDARTSFRINALVLCLLALALIALGAAGVGWLVGRRLQESIDNAVGALEAMRDGAREVKVDIRDAELEKLATALEDLAGKLADERERAQPVADNLEDGLFVAQPGGRIVLANPALHALLGAPAFSLFGQDAYAMLGIPTAEDAAAFAAAASEVTELRTHDGGLTPVLVSARRAGVPPDEKVVGMVRDGAPVQEAEKQLKAANMRADAAEKAREEFLAVMSHELRTPLNGVLGGAAVLAGTELTTAQRRFVSIVQESGKSMLRMVTDVLDFSRMQSGADPLATGAVDLDQLVRSAVGPATEAADAKGVALVTRVQPGLPPIRSDSEKLRQIVTILADNAAKFTEQGRVEVSAEADVDGEDARVSIVVRDTGPGVAIDAHQSIFESFRQGDGSASRPQGGAGLGLALGRKLAEALGGELTLESAPGEGAAFTFAFSAPLLPEEPGPANLQGARALVVAQDPAWRAALGEQLTHAGAAVASVATADEAVALLAGAGRADLVVRAGPLPDEEESGLRDLLTEPDLARPIASVTLGGDVEAATANPCALLAPRHATMIELADSAESALSEAGFFLRKDGLLVAGAPGGRPAAREGQAPEAGAAGGHGPMVLLADDNEVNRIVLTGYLRKAGYDCCVAPNGYEAVRLFREQQPRVVLIALDLPVMSGVEATRSIRSHEREMKLPETPVIGLVAEGRMGDRERGAAVGMTDYLGRPVKVDKLAEKLERWISLYQAGQAAGAEPAEPEQAGASGV</sequence>
<dbReference type="InterPro" id="IPR011006">
    <property type="entry name" value="CheY-like_superfamily"/>
</dbReference>
<evidence type="ECO:0000313" key="15">
    <source>
        <dbReference type="EMBL" id="SEA67325.1"/>
    </source>
</evidence>